<keyword evidence="2" id="KW-0808">Transferase</keyword>
<dbReference type="EMBL" id="VSRL01000123">
    <property type="protein sequence ID" value="NKE60451.1"/>
    <property type="molecule type" value="Genomic_DNA"/>
</dbReference>
<dbReference type="Pfam" id="PF05050">
    <property type="entry name" value="Methyltransf_21"/>
    <property type="match status" value="1"/>
</dbReference>
<organism evidence="2 3">
    <name type="scientific">Lentzea indica</name>
    <dbReference type="NCBI Taxonomy" id="2604800"/>
    <lineage>
        <taxon>Bacteria</taxon>
        <taxon>Bacillati</taxon>
        <taxon>Actinomycetota</taxon>
        <taxon>Actinomycetes</taxon>
        <taxon>Pseudonocardiales</taxon>
        <taxon>Pseudonocardiaceae</taxon>
        <taxon>Lentzea</taxon>
    </lineage>
</organism>
<dbReference type="InterPro" id="IPR006342">
    <property type="entry name" value="FkbM_mtfrase"/>
</dbReference>
<dbReference type="InterPro" id="IPR029063">
    <property type="entry name" value="SAM-dependent_MTases_sf"/>
</dbReference>
<dbReference type="PANTHER" id="PTHR34203:SF13">
    <property type="entry name" value="EXPRESSED PROTEIN"/>
    <property type="match status" value="1"/>
</dbReference>
<protein>
    <submittedName>
        <fullName evidence="2">FkbM family methyltransferase</fullName>
    </submittedName>
</protein>
<sequence>MFTGVRGWLRSSRIRSDCLRANNTRTGTSRLARVLTELRSAAVVAGLRALARLTPYAEAELIGLRKIVKSGDVCVDVGAALGLYTVTLSRLVGPQGTVHSVEPLVFAHPALSYVLRPREGRNIKRHSVALGAEEQGREVMSVPVRHGSPVTGRSFLTAGADGLGSNEEFDEHLDVLVKTDTLDHFVEENGITRLDFVKADVEGAELRVLEGAKETIERFKPAFLLEIEERHVERFGYHPQDVADFLTERGYRMSTWHGSEWVPANGIGGEMRNYLFRA</sequence>
<dbReference type="GO" id="GO:0008168">
    <property type="term" value="F:methyltransferase activity"/>
    <property type="evidence" value="ECO:0007669"/>
    <property type="project" value="UniProtKB-KW"/>
</dbReference>
<dbReference type="Proteomes" id="UP001515943">
    <property type="component" value="Unassembled WGS sequence"/>
</dbReference>
<proteinExistence type="predicted"/>
<feature type="domain" description="Methyltransferase FkbM" evidence="1">
    <location>
        <begin position="76"/>
        <end position="253"/>
    </location>
</feature>
<keyword evidence="3" id="KW-1185">Reference proteome</keyword>
<dbReference type="PANTHER" id="PTHR34203">
    <property type="entry name" value="METHYLTRANSFERASE, FKBM FAMILY PROTEIN"/>
    <property type="match status" value="1"/>
</dbReference>
<name>A0ABX1FPI0_9PSEU</name>
<evidence type="ECO:0000313" key="3">
    <source>
        <dbReference type="Proteomes" id="UP001515943"/>
    </source>
</evidence>
<comment type="caution">
    <text evidence="2">The sequence shown here is derived from an EMBL/GenBank/DDBJ whole genome shotgun (WGS) entry which is preliminary data.</text>
</comment>
<keyword evidence="2" id="KW-0489">Methyltransferase</keyword>
<evidence type="ECO:0000313" key="2">
    <source>
        <dbReference type="EMBL" id="NKE60451.1"/>
    </source>
</evidence>
<reference evidence="2 3" key="1">
    <citation type="submission" date="2019-08" db="EMBL/GenBank/DDBJ databases">
        <title>Lentzea from Indian Himalayas.</title>
        <authorList>
            <person name="Mandal S."/>
            <person name="Mallick Gupta A."/>
            <person name="Maiti P.K."/>
            <person name="Sarkar J."/>
            <person name="Mandal S."/>
        </authorList>
    </citation>
    <scope>NUCLEOTIDE SEQUENCE [LARGE SCALE GENOMIC DNA]</scope>
    <source>
        <strain evidence="2 3">PSKA42</strain>
    </source>
</reference>
<dbReference type="SUPFAM" id="SSF53335">
    <property type="entry name" value="S-adenosyl-L-methionine-dependent methyltransferases"/>
    <property type="match status" value="1"/>
</dbReference>
<dbReference type="NCBIfam" id="TIGR01444">
    <property type="entry name" value="fkbM_fam"/>
    <property type="match status" value="1"/>
</dbReference>
<gene>
    <name evidence="2" type="ORF">FXN61_28145</name>
</gene>
<dbReference type="Gene3D" id="3.40.50.150">
    <property type="entry name" value="Vaccinia Virus protein VP39"/>
    <property type="match status" value="1"/>
</dbReference>
<dbReference type="InterPro" id="IPR052514">
    <property type="entry name" value="SAM-dependent_MTase"/>
</dbReference>
<evidence type="ECO:0000259" key="1">
    <source>
        <dbReference type="Pfam" id="PF05050"/>
    </source>
</evidence>
<dbReference type="GO" id="GO:0032259">
    <property type="term" value="P:methylation"/>
    <property type="evidence" value="ECO:0007669"/>
    <property type="project" value="UniProtKB-KW"/>
</dbReference>
<accession>A0ABX1FPI0</accession>